<dbReference type="AlphaFoldDB" id="A0A1H1WT03"/>
<keyword evidence="3" id="KW-1185">Reference proteome</keyword>
<protein>
    <submittedName>
        <fullName evidence="2">ABC-type transport system involved in cytochrome c biogenesis, permease component</fullName>
    </submittedName>
</protein>
<dbReference type="EMBL" id="LT629742">
    <property type="protein sequence ID" value="SDS99760.1"/>
    <property type="molecule type" value="Genomic_DNA"/>
</dbReference>
<evidence type="ECO:0000256" key="1">
    <source>
        <dbReference type="SAM" id="MobiDB-lite"/>
    </source>
</evidence>
<name>A0A1H1WT03_9MICO</name>
<dbReference type="RefSeq" id="WP_083364423.1">
    <property type="nucleotide sequence ID" value="NZ_LT629742.1"/>
</dbReference>
<gene>
    <name evidence="2" type="ORF">SAMN04489834_2603</name>
</gene>
<dbReference type="STRING" id="412690.SAMN04489834_2603"/>
<sequence>MTRPTDADPSVVLVGGHESSNGADLRPLLAQLPGAHVSAPGRALSSTVSRVLSAPGQASVVVVPITFGRNPTMVADAAKTLSWLAPQSPGRLALAEDFGTLDHLTAWLRAATVAVRRRAPDAAVVIAAESANPFDDAELHRIAHLVRTHGAGNEVEAAAGAEPHELLVTLRRLRLLGFPQAVVVPAGFQRSSAVPFGEGDFAGAEFYGPLLSEQAVLRVIRDRVADAAHRLSHGDDGINAGLAADHGHGYAHSHAFDATRFDDAEGAGHTHPHTHSHGDGRGVAHTHDHSGAGHDHPEAASGSHPDMSLIHTQ</sequence>
<evidence type="ECO:0000313" key="2">
    <source>
        <dbReference type="EMBL" id="SDS99760.1"/>
    </source>
</evidence>
<dbReference type="OrthoDB" id="4924750at2"/>
<dbReference type="Proteomes" id="UP000181956">
    <property type="component" value="Chromosome I"/>
</dbReference>
<organism evidence="2 3">
    <name type="scientific">Microterricola viridarii</name>
    <dbReference type="NCBI Taxonomy" id="412690"/>
    <lineage>
        <taxon>Bacteria</taxon>
        <taxon>Bacillati</taxon>
        <taxon>Actinomycetota</taxon>
        <taxon>Actinomycetes</taxon>
        <taxon>Micrococcales</taxon>
        <taxon>Microbacteriaceae</taxon>
        <taxon>Microterricola</taxon>
    </lineage>
</organism>
<evidence type="ECO:0000313" key="3">
    <source>
        <dbReference type="Proteomes" id="UP000181956"/>
    </source>
</evidence>
<feature type="region of interest" description="Disordered" evidence="1">
    <location>
        <begin position="263"/>
        <end position="313"/>
    </location>
</feature>
<reference evidence="3" key="1">
    <citation type="submission" date="2016-10" db="EMBL/GenBank/DDBJ databases">
        <authorList>
            <person name="Varghese N."/>
            <person name="Submissions S."/>
        </authorList>
    </citation>
    <scope>NUCLEOTIDE SEQUENCE [LARGE SCALE GENOMIC DNA]</scope>
    <source>
        <strain evidence="3">DSM 21772</strain>
    </source>
</reference>
<proteinExistence type="predicted"/>
<feature type="compositionally biased region" description="Basic and acidic residues" evidence="1">
    <location>
        <begin position="276"/>
        <end position="298"/>
    </location>
</feature>
<accession>A0A1H1WT03</accession>